<keyword evidence="8" id="KW-0812">Transmembrane</keyword>
<keyword evidence="17" id="KW-1185">Reference proteome</keyword>
<evidence type="ECO:0000256" key="13">
    <source>
        <dbReference type="ARBA" id="ARBA00023180"/>
    </source>
</evidence>
<evidence type="ECO:0000256" key="11">
    <source>
        <dbReference type="ARBA" id="ARBA00023136"/>
    </source>
</evidence>
<dbReference type="GO" id="GO:2000344">
    <property type="term" value="P:positive regulation of acrosome reaction"/>
    <property type="evidence" value="ECO:0007669"/>
    <property type="project" value="UniProtKB-UniRule"/>
</dbReference>
<evidence type="ECO:0000256" key="8">
    <source>
        <dbReference type="ARBA" id="ARBA00022692"/>
    </source>
</evidence>
<keyword evidence="9 14" id="KW-0732">Signal</keyword>
<evidence type="ECO:0000256" key="7">
    <source>
        <dbReference type="ARBA" id="ARBA00022685"/>
    </source>
</evidence>
<evidence type="ECO:0000256" key="5">
    <source>
        <dbReference type="ARBA" id="ARBA00022525"/>
    </source>
</evidence>
<keyword evidence="11" id="KW-0472">Membrane</keyword>
<dbReference type="Pfam" id="PF23344">
    <property type="entry name" value="ZP-N"/>
    <property type="match status" value="1"/>
</dbReference>
<comment type="caution">
    <text evidence="16">The sequence shown here is derived from an EMBL/GenBank/DDBJ whole genome shotgun (WGS) entry which is preliminary data.</text>
</comment>
<dbReference type="GO" id="GO:0032190">
    <property type="term" value="F:acrosin binding"/>
    <property type="evidence" value="ECO:0007669"/>
    <property type="project" value="TreeGrafter"/>
</dbReference>
<dbReference type="InterPro" id="IPR055356">
    <property type="entry name" value="ZP-N"/>
</dbReference>
<evidence type="ECO:0000256" key="4">
    <source>
        <dbReference type="ARBA" id="ARBA00022475"/>
    </source>
</evidence>
<dbReference type="Pfam" id="PF00100">
    <property type="entry name" value="Zona_pellucida"/>
    <property type="match status" value="1"/>
</dbReference>
<evidence type="ECO:0000256" key="14">
    <source>
        <dbReference type="RuleBase" id="RU367066"/>
    </source>
</evidence>
<dbReference type="FunFam" id="2.60.40.3210:FF:000001">
    <property type="entry name" value="Zona pellucida sperm-binding protein 3"/>
    <property type="match status" value="1"/>
</dbReference>
<dbReference type="EMBL" id="VFJC01000028">
    <property type="protein sequence ID" value="KAB5522194.1"/>
    <property type="molecule type" value="Genomic_DNA"/>
</dbReference>
<evidence type="ECO:0000256" key="9">
    <source>
        <dbReference type="ARBA" id="ARBA00022729"/>
    </source>
</evidence>
<dbReference type="PRINTS" id="PR00023">
    <property type="entry name" value="ZPELLUCIDA"/>
</dbReference>
<keyword evidence="10" id="KW-1133">Transmembrane helix</keyword>
<reference evidence="16 17" key="1">
    <citation type="submission" date="2019-06" db="EMBL/GenBank/DDBJ databases">
        <title>A chromosome-scale genome assembly of the striped catfish, Pangasianodon hypophthalmus.</title>
        <authorList>
            <person name="Wen M."/>
            <person name="Zahm M."/>
            <person name="Roques C."/>
            <person name="Cabau C."/>
            <person name="Klopp C."/>
            <person name="Donnadieu C."/>
            <person name="Jouanno E."/>
            <person name="Avarre J.-C."/>
            <person name="Campet M."/>
            <person name="Ha T.T.T."/>
            <person name="Dugue R."/>
            <person name="Lampietro C."/>
            <person name="Louis A."/>
            <person name="Herpin A."/>
            <person name="Echchiki A."/>
            <person name="Berthelot C."/>
            <person name="Parey E."/>
            <person name="Roest-Crollius H."/>
            <person name="Braasch I."/>
            <person name="Postlethwait J."/>
            <person name="Bobe J."/>
            <person name="Montfort J."/>
            <person name="Bouchez O."/>
            <person name="Begum T."/>
            <person name="Schartl M."/>
            <person name="Guiguen Y."/>
        </authorList>
    </citation>
    <scope>NUCLEOTIDE SEQUENCE [LARGE SCALE GENOMIC DNA]</scope>
    <source>
        <strain evidence="16 17">Indonesia</strain>
        <tissue evidence="16">Blood</tissue>
    </source>
</reference>
<dbReference type="PANTHER" id="PTHR11576:SF2">
    <property type="entry name" value="ZONA PELLUCIDA SPERM-BINDING PROTEIN 3"/>
    <property type="match status" value="1"/>
</dbReference>
<comment type="similarity">
    <text evidence="2 14">Belongs to the ZP domain family. ZPC subfamily.</text>
</comment>
<evidence type="ECO:0000256" key="2">
    <source>
        <dbReference type="ARBA" id="ARBA00006735"/>
    </source>
</evidence>
<dbReference type="PROSITE" id="PS51034">
    <property type="entry name" value="ZP_2"/>
    <property type="match status" value="1"/>
</dbReference>
<evidence type="ECO:0000313" key="16">
    <source>
        <dbReference type="EMBL" id="KAB5522194.1"/>
    </source>
</evidence>
<keyword evidence="13" id="KW-0325">Glycoprotein</keyword>
<evidence type="ECO:0000259" key="15">
    <source>
        <dbReference type="PROSITE" id="PS51034"/>
    </source>
</evidence>
<evidence type="ECO:0000256" key="6">
    <source>
        <dbReference type="ARBA" id="ARBA00022530"/>
    </source>
</evidence>
<dbReference type="SMART" id="SM00241">
    <property type="entry name" value="ZP"/>
    <property type="match status" value="1"/>
</dbReference>
<name>A0A5N5JVN4_PANHP</name>
<dbReference type="PROSITE" id="PS00682">
    <property type="entry name" value="ZP_1"/>
    <property type="match status" value="1"/>
</dbReference>
<dbReference type="InterPro" id="IPR042235">
    <property type="entry name" value="ZP-C_dom"/>
</dbReference>
<dbReference type="InterPro" id="IPR055355">
    <property type="entry name" value="ZP-C"/>
</dbReference>
<dbReference type="GO" id="GO:0035804">
    <property type="term" value="F:structural constituent of egg coat"/>
    <property type="evidence" value="ECO:0007669"/>
    <property type="project" value="UniProtKB-UniRule"/>
</dbReference>
<dbReference type="PANTHER" id="PTHR11576">
    <property type="entry name" value="ZONA PELLUCIDA SPERM-BINDING PROTEIN 3"/>
    <property type="match status" value="1"/>
</dbReference>
<comment type="PTM">
    <text evidence="14">Proteolytically cleaved before the transmembrane segment to yield the secreted ectodomain incorporated in the zona pellucida.</text>
</comment>
<dbReference type="GO" id="GO:0005886">
    <property type="term" value="C:plasma membrane"/>
    <property type="evidence" value="ECO:0007669"/>
    <property type="project" value="UniProtKB-SubCell"/>
</dbReference>
<feature type="chain" id="PRO_5025716174" description="Zona pellucida sperm-binding protein 3" evidence="14">
    <location>
        <begin position="29"/>
        <end position="391"/>
    </location>
</feature>
<evidence type="ECO:0000256" key="12">
    <source>
        <dbReference type="ARBA" id="ARBA00023157"/>
    </source>
</evidence>
<keyword evidence="6 14" id="KW-0272">Extracellular matrix</keyword>
<dbReference type="GO" id="GO:0035805">
    <property type="term" value="C:egg coat"/>
    <property type="evidence" value="ECO:0007669"/>
    <property type="project" value="UniProtKB-SubCell"/>
</dbReference>
<proteinExistence type="inferred from homology"/>
<evidence type="ECO:0000313" key="17">
    <source>
        <dbReference type="Proteomes" id="UP000327468"/>
    </source>
</evidence>
<dbReference type="AlphaFoldDB" id="A0A5N5JVN4"/>
<evidence type="ECO:0000256" key="10">
    <source>
        <dbReference type="ARBA" id="ARBA00022989"/>
    </source>
</evidence>
<accession>A0A5N5JVN4</accession>
<feature type="signal peptide" evidence="14">
    <location>
        <begin position="1"/>
        <end position="28"/>
    </location>
</feature>
<feature type="domain" description="ZP" evidence="15">
    <location>
        <begin position="64"/>
        <end position="329"/>
    </location>
</feature>
<dbReference type="GO" id="GO:0007339">
    <property type="term" value="P:binding of sperm to zona pellucida"/>
    <property type="evidence" value="ECO:0007669"/>
    <property type="project" value="UniProtKB-UniRule"/>
</dbReference>
<comment type="domain">
    <text evidence="14">The ZP domain is involved in the polymerization of the ZP proteins to form the zona pellucida.</text>
</comment>
<organism evidence="16 17">
    <name type="scientific">Pangasianodon hypophthalmus</name>
    <name type="common">Striped catfish</name>
    <name type="synonym">Helicophagus hypophthalmus</name>
    <dbReference type="NCBI Taxonomy" id="310915"/>
    <lineage>
        <taxon>Eukaryota</taxon>
        <taxon>Metazoa</taxon>
        <taxon>Chordata</taxon>
        <taxon>Craniata</taxon>
        <taxon>Vertebrata</taxon>
        <taxon>Euteleostomi</taxon>
        <taxon>Actinopterygii</taxon>
        <taxon>Neopterygii</taxon>
        <taxon>Teleostei</taxon>
        <taxon>Ostariophysi</taxon>
        <taxon>Siluriformes</taxon>
        <taxon>Pangasiidae</taxon>
        <taxon>Pangasianodon</taxon>
    </lineage>
</organism>
<dbReference type="InterPro" id="IPR001507">
    <property type="entry name" value="ZP_dom"/>
</dbReference>
<dbReference type="Gene3D" id="2.60.40.4100">
    <property type="entry name" value="Zona pellucida, ZP-C domain"/>
    <property type="match status" value="1"/>
</dbReference>
<keyword evidence="4 14" id="KW-1003">Cell membrane</keyword>
<dbReference type="InterPro" id="IPR048290">
    <property type="entry name" value="ZP_chr"/>
</dbReference>
<dbReference type="Gene3D" id="2.60.40.3210">
    <property type="entry name" value="Zona pellucida, ZP-N domain"/>
    <property type="match status" value="1"/>
</dbReference>
<sequence length="391" mass="42710">MMMMMMMSCTDQLALTAVLMLLTGGARGSRVWKEGPRVGPDGRQYKAAGFRPEDWDQPPAVRVHCTENSMVVRARADLYGTGRLVTASELRLGPDFSAANCGAVQREDTELVITAGLHECGAELRVEDDSLVYANTLFHTPTLNRFGIIRSAGVAIPLECRYKRTHFVSSNSQSSPVSPALLSSVPTTPVSSPQIRTDDWMSGRSLNMFQSDKVISMAASVLSARHSALKLFLDRCVVTLGPDAAATPSCDLISYHGCPRDSGSSQATGSFLPGAEGHVLRVKLNLLRSLGDNRHADNSMFITCWMKTVDPVQEENSVTKACSYMGNSWRSVDGKHEHCIIRLCELGGVHSRAHHPAELNSLLHFNKPSSGIKSALPHNFQKQTVRVQCDR</sequence>
<keyword evidence="5 14" id="KW-0964">Secreted</keyword>
<keyword evidence="7 14" id="KW-0165">Cleavage on pair of basic residues</keyword>
<evidence type="ECO:0000256" key="3">
    <source>
        <dbReference type="ARBA" id="ARBA00017980"/>
    </source>
</evidence>
<comment type="function">
    <text evidence="14">Component of the zona pellucida, an extracellular matrix surrounding oocytes which mediates sperm binding, induction of the acrosome reaction and prevents post-fertilization polyspermy. The zona pellucida is composed of 3 to 4 glycoproteins, ZP1, ZP2, ZP3, and ZP4. ZP3 is essential for sperm binding and zona matrix formation.</text>
</comment>
<protein>
    <recommendedName>
        <fullName evidence="3 14">Zona pellucida sperm-binding protein 3</fullName>
    </recommendedName>
</protein>
<comment type="subcellular location">
    <subcellularLocation>
        <location evidence="1">Secreted</location>
        <location evidence="1">Extracellular space</location>
        <location evidence="1">Extracellular matrix</location>
    </subcellularLocation>
    <subcellularLocation>
        <location evidence="14">Zona pellucida</location>
    </subcellularLocation>
    <subcellularLocation>
        <location evidence="14">Cell membrane</location>
        <topology evidence="14">Single-pass type I membrane protein</topology>
    </subcellularLocation>
</comment>
<dbReference type="Proteomes" id="UP000327468">
    <property type="component" value="Chromosome 27"/>
</dbReference>
<dbReference type="GO" id="GO:0035803">
    <property type="term" value="P:egg coat formation"/>
    <property type="evidence" value="ECO:0007669"/>
    <property type="project" value="UniProtKB-UniRule"/>
</dbReference>
<gene>
    <name evidence="16" type="ORF">PHYPO_G00156860</name>
</gene>
<keyword evidence="12 14" id="KW-1015">Disulfide bond</keyword>
<evidence type="ECO:0000256" key="1">
    <source>
        <dbReference type="ARBA" id="ARBA00004498"/>
    </source>
</evidence>
<dbReference type="InterPro" id="IPR017977">
    <property type="entry name" value="ZP_dom_CS"/>
</dbReference>
<dbReference type="FunFam" id="2.60.40.4100:FF:000002">
    <property type="entry name" value="Zona pellucida sperm-binding protein 3"/>
    <property type="match status" value="1"/>
</dbReference>